<dbReference type="InterPro" id="IPR036915">
    <property type="entry name" value="Cyclin-like_sf"/>
</dbReference>
<dbReference type="CDD" id="cd20557">
    <property type="entry name" value="CYCLIN_ScPCL1-like"/>
    <property type="match status" value="1"/>
</dbReference>
<dbReference type="AlphaFoldDB" id="A0A9W8BLI8"/>
<name>A0A9W8BLI8_9FUNG</name>
<dbReference type="GO" id="GO:0016538">
    <property type="term" value="F:cyclin-dependent protein serine/threonine kinase regulator activity"/>
    <property type="evidence" value="ECO:0007669"/>
    <property type="project" value="TreeGrafter"/>
</dbReference>
<reference evidence="3" key="1">
    <citation type="submission" date="2022-07" db="EMBL/GenBank/DDBJ databases">
        <title>Phylogenomic reconstructions and comparative analyses of Kickxellomycotina fungi.</title>
        <authorList>
            <person name="Reynolds N.K."/>
            <person name="Stajich J.E."/>
            <person name="Barry K."/>
            <person name="Grigoriev I.V."/>
            <person name="Crous P."/>
            <person name="Smith M.E."/>
        </authorList>
    </citation>
    <scope>NUCLEOTIDE SEQUENCE</scope>
    <source>
        <strain evidence="3">IMI 214461</strain>
    </source>
</reference>
<comment type="caution">
    <text evidence="3">The sequence shown here is derived from an EMBL/GenBank/DDBJ whole genome shotgun (WGS) entry which is preliminary data.</text>
</comment>
<gene>
    <name evidence="3" type="ORF">H4R26_001638</name>
</gene>
<feature type="region of interest" description="Disordered" evidence="1">
    <location>
        <begin position="1"/>
        <end position="28"/>
    </location>
</feature>
<dbReference type="InterPro" id="IPR006671">
    <property type="entry name" value="Cyclin_N"/>
</dbReference>
<evidence type="ECO:0000259" key="2">
    <source>
        <dbReference type="Pfam" id="PF00134"/>
    </source>
</evidence>
<dbReference type="GO" id="GO:0000307">
    <property type="term" value="C:cyclin-dependent protein kinase holoenzyme complex"/>
    <property type="evidence" value="ECO:0007669"/>
    <property type="project" value="TreeGrafter"/>
</dbReference>
<dbReference type="PANTHER" id="PTHR15615">
    <property type="match status" value="1"/>
</dbReference>
<organism evidence="3 4">
    <name type="scientific">Coemansia thaxteri</name>
    <dbReference type="NCBI Taxonomy" id="2663907"/>
    <lineage>
        <taxon>Eukaryota</taxon>
        <taxon>Fungi</taxon>
        <taxon>Fungi incertae sedis</taxon>
        <taxon>Zoopagomycota</taxon>
        <taxon>Kickxellomycotina</taxon>
        <taxon>Kickxellomycetes</taxon>
        <taxon>Kickxellales</taxon>
        <taxon>Kickxellaceae</taxon>
        <taxon>Coemansia</taxon>
    </lineage>
</organism>
<dbReference type="Pfam" id="PF00134">
    <property type="entry name" value="Cyclin_N"/>
    <property type="match status" value="1"/>
</dbReference>
<dbReference type="PANTHER" id="PTHR15615:SF10">
    <property type="entry name" value="PHO85 CYCLIN-2-RELATED"/>
    <property type="match status" value="1"/>
</dbReference>
<dbReference type="GO" id="GO:0019901">
    <property type="term" value="F:protein kinase binding"/>
    <property type="evidence" value="ECO:0007669"/>
    <property type="project" value="InterPro"/>
</dbReference>
<dbReference type="SUPFAM" id="SSF47954">
    <property type="entry name" value="Cyclin-like"/>
    <property type="match status" value="1"/>
</dbReference>
<accession>A0A9W8BLI8</accession>
<dbReference type="InterPro" id="IPR013922">
    <property type="entry name" value="Cyclin_PHO80-like"/>
</dbReference>
<dbReference type="OrthoDB" id="10250320at2759"/>
<feature type="domain" description="Cyclin N-terminal" evidence="2">
    <location>
        <begin position="75"/>
        <end position="170"/>
    </location>
</feature>
<evidence type="ECO:0000313" key="4">
    <source>
        <dbReference type="Proteomes" id="UP001150907"/>
    </source>
</evidence>
<dbReference type="GO" id="GO:0005634">
    <property type="term" value="C:nucleus"/>
    <property type="evidence" value="ECO:0007669"/>
    <property type="project" value="TreeGrafter"/>
</dbReference>
<sequence>MSTALATPGPRVDLGPTAAGGTSQSSQLMRTTARSLKSLMRTSDRAPQQHAVGVSSLRSNFAHIILQPPLLPAIESFICSVTASLKIKVGVLVTALIYVERLRKQLPKSATGSADTPYRIFLASLLLADKFWSDHSVQIKSLVAAAGAVFSKREIAAMERALLKLLRFNLYVSADEIRTHAQRLGMCIDEHTAAVCAP</sequence>
<protein>
    <recommendedName>
        <fullName evidence="2">Cyclin N-terminal domain-containing protein</fullName>
    </recommendedName>
</protein>
<proteinExistence type="predicted"/>
<dbReference type="EMBL" id="JANBQF010000076">
    <property type="protein sequence ID" value="KAJ2006011.1"/>
    <property type="molecule type" value="Genomic_DNA"/>
</dbReference>
<keyword evidence="4" id="KW-1185">Reference proteome</keyword>
<dbReference type="Gene3D" id="1.10.472.10">
    <property type="entry name" value="Cyclin-like"/>
    <property type="match status" value="1"/>
</dbReference>
<evidence type="ECO:0000256" key="1">
    <source>
        <dbReference type="SAM" id="MobiDB-lite"/>
    </source>
</evidence>
<dbReference type="Proteomes" id="UP001150907">
    <property type="component" value="Unassembled WGS sequence"/>
</dbReference>
<evidence type="ECO:0000313" key="3">
    <source>
        <dbReference type="EMBL" id="KAJ2006011.1"/>
    </source>
</evidence>